<dbReference type="InterPro" id="IPR050832">
    <property type="entry name" value="Bact_Acetyltransf"/>
</dbReference>
<evidence type="ECO:0000313" key="4">
    <source>
        <dbReference type="EMBL" id="MFF0543177.1"/>
    </source>
</evidence>
<dbReference type="PANTHER" id="PTHR43877">
    <property type="entry name" value="AMINOALKYLPHOSPHONATE N-ACETYLTRANSFERASE-RELATED-RELATED"/>
    <property type="match status" value="1"/>
</dbReference>
<dbReference type="GO" id="GO:0016746">
    <property type="term" value="F:acyltransferase activity"/>
    <property type="evidence" value="ECO:0007669"/>
    <property type="project" value="UniProtKB-KW"/>
</dbReference>
<evidence type="ECO:0000259" key="3">
    <source>
        <dbReference type="PROSITE" id="PS51186"/>
    </source>
</evidence>
<keyword evidence="5" id="KW-1185">Reference proteome</keyword>
<dbReference type="InterPro" id="IPR016181">
    <property type="entry name" value="Acyl_CoA_acyltransferase"/>
</dbReference>
<dbReference type="CDD" id="cd04301">
    <property type="entry name" value="NAT_SF"/>
    <property type="match status" value="1"/>
</dbReference>
<organism evidence="4 5">
    <name type="scientific">Nocardia thailandica</name>
    <dbReference type="NCBI Taxonomy" id="257275"/>
    <lineage>
        <taxon>Bacteria</taxon>
        <taxon>Bacillati</taxon>
        <taxon>Actinomycetota</taxon>
        <taxon>Actinomycetes</taxon>
        <taxon>Mycobacteriales</taxon>
        <taxon>Nocardiaceae</taxon>
        <taxon>Nocardia</taxon>
    </lineage>
</organism>
<evidence type="ECO:0000256" key="1">
    <source>
        <dbReference type="ARBA" id="ARBA00022679"/>
    </source>
</evidence>
<dbReference type="SUPFAM" id="SSF55729">
    <property type="entry name" value="Acyl-CoA N-acyltransferases (Nat)"/>
    <property type="match status" value="1"/>
</dbReference>
<evidence type="ECO:0000256" key="2">
    <source>
        <dbReference type="ARBA" id="ARBA00023315"/>
    </source>
</evidence>
<sequence>MTIRPGTRDDAESVAALHTASWRLAYAGLLPADFLAGPVAEDHRAMWRERLSDPPAGAALFVAEGGDGLGGFVYLRPSGDRILLDNLHVRPDGKRRGLGSALFAHALDWSRATAPGRDLYLEVLTGNTGAIAFYERLGGLRTREGVAVFPQGFEVPEYEYVWAAD</sequence>
<accession>A0ABW6PLA8</accession>
<dbReference type="InterPro" id="IPR000182">
    <property type="entry name" value="GNAT_dom"/>
</dbReference>
<name>A0ABW6PLA8_9NOCA</name>
<dbReference type="PANTHER" id="PTHR43877:SF1">
    <property type="entry name" value="ACETYLTRANSFERASE"/>
    <property type="match status" value="1"/>
</dbReference>
<proteinExistence type="predicted"/>
<keyword evidence="2 4" id="KW-0012">Acyltransferase</keyword>
<evidence type="ECO:0000313" key="5">
    <source>
        <dbReference type="Proteomes" id="UP001601444"/>
    </source>
</evidence>
<dbReference type="PROSITE" id="PS51186">
    <property type="entry name" value="GNAT"/>
    <property type="match status" value="1"/>
</dbReference>
<keyword evidence="1 4" id="KW-0808">Transferase</keyword>
<dbReference type="Gene3D" id="3.40.630.30">
    <property type="match status" value="1"/>
</dbReference>
<dbReference type="EMBL" id="JBIAMX010000004">
    <property type="protein sequence ID" value="MFF0543177.1"/>
    <property type="molecule type" value="Genomic_DNA"/>
</dbReference>
<dbReference type="EC" id="2.3.-.-" evidence="4"/>
<protein>
    <submittedName>
        <fullName evidence="4">GNAT family N-acetyltransferase</fullName>
        <ecNumber evidence="4">2.3.-.-</ecNumber>
    </submittedName>
</protein>
<dbReference type="Pfam" id="PF00583">
    <property type="entry name" value="Acetyltransf_1"/>
    <property type="match status" value="1"/>
</dbReference>
<dbReference type="RefSeq" id="WP_043655981.1">
    <property type="nucleotide sequence ID" value="NZ_JBIAMX010000004.1"/>
</dbReference>
<comment type="caution">
    <text evidence="4">The sequence shown here is derived from an EMBL/GenBank/DDBJ whole genome shotgun (WGS) entry which is preliminary data.</text>
</comment>
<feature type="domain" description="N-acetyltransferase" evidence="3">
    <location>
        <begin position="1"/>
        <end position="165"/>
    </location>
</feature>
<gene>
    <name evidence="4" type="ORF">ACFYTF_10085</name>
</gene>
<reference evidence="4 5" key="1">
    <citation type="submission" date="2024-10" db="EMBL/GenBank/DDBJ databases">
        <title>The Natural Products Discovery Center: Release of the First 8490 Sequenced Strains for Exploring Actinobacteria Biosynthetic Diversity.</title>
        <authorList>
            <person name="Kalkreuter E."/>
            <person name="Kautsar S.A."/>
            <person name="Yang D."/>
            <person name="Bader C.D."/>
            <person name="Teijaro C.N."/>
            <person name="Fluegel L."/>
            <person name="Davis C.M."/>
            <person name="Simpson J.R."/>
            <person name="Lauterbach L."/>
            <person name="Steele A.D."/>
            <person name="Gui C."/>
            <person name="Meng S."/>
            <person name="Li G."/>
            <person name="Viehrig K."/>
            <person name="Ye F."/>
            <person name="Su P."/>
            <person name="Kiefer A.F."/>
            <person name="Nichols A."/>
            <person name="Cepeda A.J."/>
            <person name="Yan W."/>
            <person name="Fan B."/>
            <person name="Jiang Y."/>
            <person name="Adhikari A."/>
            <person name="Zheng C.-J."/>
            <person name="Schuster L."/>
            <person name="Cowan T.M."/>
            <person name="Smanski M.J."/>
            <person name="Chevrette M.G."/>
            <person name="De Carvalho L.P.S."/>
            <person name="Shen B."/>
        </authorList>
    </citation>
    <scope>NUCLEOTIDE SEQUENCE [LARGE SCALE GENOMIC DNA]</scope>
    <source>
        <strain evidence="4 5">NPDC004045</strain>
    </source>
</reference>
<dbReference type="Proteomes" id="UP001601444">
    <property type="component" value="Unassembled WGS sequence"/>
</dbReference>